<dbReference type="PANTHER" id="PTHR43493">
    <property type="entry name" value="DNA GYRASE/TOPOISOMERASE SUBUNIT A"/>
    <property type="match status" value="1"/>
</dbReference>
<comment type="similarity">
    <text evidence="2">Belongs to the type II topoisomerase GyrA/ParC subunit family.</text>
</comment>
<dbReference type="GO" id="GO:0005524">
    <property type="term" value="F:ATP binding"/>
    <property type="evidence" value="ECO:0007669"/>
    <property type="project" value="InterPro"/>
</dbReference>
<dbReference type="FunFam" id="3.30.1360.40:FF:000002">
    <property type="entry name" value="DNA gyrase subunit A"/>
    <property type="match status" value="1"/>
</dbReference>
<feature type="region of interest" description="Disordered" evidence="9">
    <location>
        <begin position="510"/>
        <end position="539"/>
    </location>
</feature>
<keyword evidence="12" id="KW-1185">Reference proteome</keyword>
<dbReference type="InterPro" id="IPR013760">
    <property type="entry name" value="Topo_IIA-like_dom_sf"/>
</dbReference>
<dbReference type="HOGENOM" id="CLU_002977_6_1_3"/>
<evidence type="ECO:0000259" key="10">
    <source>
        <dbReference type="PROSITE" id="PS52040"/>
    </source>
</evidence>
<dbReference type="NCBIfam" id="NF004044">
    <property type="entry name" value="PRK05561.1"/>
    <property type="match status" value="1"/>
</dbReference>
<dbReference type="eggNOG" id="COG0188">
    <property type="taxonomic scope" value="Bacteria"/>
</dbReference>
<dbReference type="SMART" id="SM00434">
    <property type="entry name" value="TOP4c"/>
    <property type="match status" value="1"/>
</dbReference>
<dbReference type="STRING" id="272123.Anacy_2720"/>
<comment type="catalytic activity">
    <reaction evidence="1 7">
        <text>ATP-dependent breakage, passage and rejoining of double-stranded DNA.</text>
        <dbReference type="EC" id="5.6.2.2"/>
    </reaction>
</comment>
<evidence type="ECO:0000256" key="2">
    <source>
        <dbReference type="ARBA" id="ARBA00008263"/>
    </source>
</evidence>
<dbReference type="PANTHER" id="PTHR43493:SF5">
    <property type="entry name" value="DNA GYRASE SUBUNIT A, CHLOROPLASTIC_MITOCHONDRIAL"/>
    <property type="match status" value="1"/>
</dbReference>
<dbReference type="Gene3D" id="1.10.268.10">
    <property type="entry name" value="Topoisomerase, domain 3"/>
    <property type="match status" value="1"/>
</dbReference>
<evidence type="ECO:0000256" key="4">
    <source>
        <dbReference type="ARBA" id="ARBA00023029"/>
    </source>
</evidence>
<dbReference type="PROSITE" id="PS52040">
    <property type="entry name" value="TOPO_IIA"/>
    <property type="match status" value="1"/>
</dbReference>
<dbReference type="Gene3D" id="2.120.10.90">
    <property type="entry name" value="DNA gyrase/topoisomerase IV, subunit A, C-terminal"/>
    <property type="match status" value="1"/>
</dbReference>
<dbReference type="EMBL" id="CP003659">
    <property type="protein sequence ID" value="AFZ58156.1"/>
    <property type="molecule type" value="Genomic_DNA"/>
</dbReference>
<evidence type="ECO:0000256" key="8">
    <source>
        <dbReference type="SAM" id="Coils"/>
    </source>
</evidence>
<evidence type="ECO:0000256" key="6">
    <source>
        <dbReference type="ARBA" id="ARBA00023235"/>
    </source>
</evidence>
<dbReference type="FunFam" id="1.10.268.10:FF:000001">
    <property type="entry name" value="DNA gyrase subunit A"/>
    <property type="match status" value="1"/>
</dbReference>
<evidence type="ECO:0000256" key="9">
    <source>
        <dbReference type="SAM" id="MobiDB-lite"/>
    </source>
</evidence>
<keyword evidence="6 7" id="KW-0413">Isomerase</keyword>
<dbReference type="NCBIfam" id="NF004043">
    <property type="entry name" value="PRK05560.1"/>
    <property type="match status" value="1"/>
</dbReference>
<dbReference type="SUPFAM" id="SSF56719">
    <property type="entry name" value="Type II DNA topoisomerase"/>
    <property type="match status" value="1"/>
</dbReference>
<keyword evidence="8" id="KW-0175">Coiled coil</keyword>
<keyword evidence="4 7" id="KW-0799">Topoisomerase</keyword>
<dbReference type="Pfam" id="PF03989">
    <property type="entry name" value="DNA_gyraseA_C"/>
    <property type="match status" value="5"/>
</dbReference>
<dbReference type="InterPro" id="IPR050220">
    <property type="entry name" value="Type_II_DNA_Topoisomerases"/>
</dbReference>
<evidence type="ECO:0000256" key="1">
    <source>
        <dbReference type="ARBA" id="ARBA00000185"/>
    </source>
</evidence>
<reference evidence="12" key="1">
    <citation type="journal article" date="2013" name="Proc. Natl. Acad. Sci. U.S.A.">
        <title>Improving the coverage of the cyanobacterial phylum using diversity-driven genome sequencing.</title>
        <authorList>
            <person name="Shih P.M."/>
            <person name="Wu D."/>
            <person name="Latifi A."/>
            <person name="Axen S.D."/>
            <person name="Fewer D.P."/>
            <person name="Talla E."/>
            <person name="Calteau A."/>
            <person name="Cai F."/>
            <person name="Tandeau de Marsac N."/>
            <person name="Rippka R."/>
            <person name="Herdman M."/>
            <person name="Sivonen K."/>
            <person name="Coursin T."/>
            <person name="Laurent T."/>
            <person name="Goodwin L."/>
            <person name="Nolan M."/>
            <person name="Davenport K.W."/>
            <person name="Han C.S."/>
            <person name="Rubin E.M."/>
            <person name="Eisen J.A."/>
            <person name="Woyke T."/>
            <person name="Gugger M."/>
            <person name="Kerfeld C.A."/>
        </authorList>
    </citation>
    <scope>NUCLEOTIDE SEQUENCE [LARGE SCALE GENOMIC DNA]</scope>
    <source>
        <strain evidence="12">ATCC 27899 / PCC 7122</strain>
    </source>
</reference>
<dbReference type="InterPro" id="IPR002205">
    <property type="entry name" value="Topo_IIA_dom_A"/>
</dbReference>
<dbReference type="RefSeq" id="WP_015214791.1">
    <property type="nucleotide sequence ID" value="NC_019771.1"/>
</dbReference>
<organism evidence="11 12">
    <name type="scientific">Anabaena cylindrica (strain ATCC 27899 / PCC 7122)</name>
    <dbReference type="NCBI Taxonomy" id="272123"/>
    <lineage>
        <taxon>Bacteria</taxon>
        <taxon>Bacillati</taxon>
        <taxon>Cyanobacteriota</taxon>
        <taxon>Cyanophyceae</taxon>
        <taxon>Nostocales</taxon>
        <taxon>Nostocaceae</taxon>
        <taxon>Anabaena</taxon>
    </lineage>
</organism>
<evidence type="ECO:0000256" key="3">
    <source>
        <dbReference type="ARBA" id="ARBA00012895"/>
    </source>
</evidence>
<gene>
    <name evidence="11" type="ordered locus">Anacy_2720</name>
</gene>
<dbReference type="InterPro" id="IPR013758">
    <property type="entry name" value="Topo_IIA_A/C_ab"/>
</dbReference>
<keyword evidence="5 7" id="KW-0238">DNA-binding</keyword>
<dbReference type="Pfam" id="PF00521">
    <property type="entry name" value="DNA_topoisoIV"/>
    <property type="match status" value="1"/>
</dbReference>
<accession>K9ZG34</accession>
<dbReference type="Gene3D" id="3.90.199.10">
    <property type="entry name" value="Topoisomerase II, domain 5"/>
    <property type="match status" value="1"/>
</dbReference>
<sequence length="839" mass="93203">MAKQLNLLSTGQVITTALHTEMQRSYLEYAMSVIVGRALPDVRDGLKPVHRRILYAMHELGLTPDRPYRKCARVVGDVLGKYHPHGDQAVYDALVRLVQDFSSRYPLLGGHGNFGSVDNDPPAAMRYTETRLAPIGHEGMLTEIGEETVEFIGNFDNSQQEPTVLPAQLPFLLLNGCSGIAVGMATNIPPHNLGEIVDGLIALIDNPDLTDEKLFDIIPGPDFPTGGEIVGNSGIREAYTAGKGGILLRGVATLEEIPATRGSKRRTAIIITELPYQVNKAGWIEKVADLVNQGRLHGISDLRDESDREGMRVVIELKRDTNPQEVLQHLYHQTALQTTFGAILLAIVDGQPRQLSLRQMLQEFLSFREHTLNRRYSYELSKAENRINLVAGLRKALSNLDEVIAILRQAADGSTAKMNLCSRLDLSEVQADAILAMPLRRLTSLEQQNLQQEFDQLNEQITSLRKLLDDRRELLKVLKKDLRSLKRKYSDSRRTKLIFTSEIAVKADKDISQQLTTDEENPKSKIQNPKSEQPAEPAILEFTQRGYVRRLSSTGKKPKAENGLHEHDFIIQTESTDTEKDLLILNTGGKVYPVKVGEIPATTGRSSRGTPLITMLTSTAQGNLEGVVSRFVLPETPDTTQIVLLTKQGRIKRLSMEEFTNLGRRGITILKLKDDDELSFTQFTTTGQHLILASSGGRLLRFIVNDEQLPVMGRAAMGLQAFRLVKNQQMVGCVTVSKDDHLFLVTEEGYAKRMPASNLRAANRGDLGIQMLKFHNKTDNLAGMVRATPGVEVALVTNRERVVRISIDTVPILDRDAKGESILQLNRDEKIITLVGVGL</sequence>
<evidence type="ECO:0000313" key="11">
    <source>
        <dbReference type="EMBL" id="AFZ58156.1"/>
    </source>
</evidence>
<feature type="domain" description="Topo IIA-type catalytic" evidence="10">
    <location>
        <begin position="39"/>
        <end position="511"/>
    </location>
</feature>
<dbReference type="AlphaFoldDB" id="K9ZG34"/>
<dbReference type="GO" id="GO:0009330">
    <property type="term" value="C:DNA topoisomerase type II (double strand cut, ATP-hydrolyzing) complex"/>
    <property type="evidence" value="ECO:0007669"/>
    <property type="project" value="TreeGrafter"/>
</dbReference>
<dbReference type="Gene3D" id="3.30.1360.40">
    <property type="match status" value="1"/>
</dbReference>
<dbReference type="InterPro" id="IPR035516">
    <property type="entry name" value="Gyrase/topoIV_suA_C"/>
</dbReference>
<dbReference type="GO" id="GO:0003677">
    <property type="term" value="F:DNA binding"/>
    <property type="evidence" value="ECO:0007669"/>
    <property type="project" value="UniProtKB-UniRule"/>
</dbReference>
<dbReference type="KEGG" id="acy:Anacy_2720"/>
<dbReference type="GO" id="GO:0006265">
    <property type="term" value="P:DNA topological change"/>
    <property type="evidence" value="ECO:0007669"/>
    <property type="project" value="UniProtKB-UniRule"/>
</dbReference>
<dbReference type="Proteomes" id="UP000010474">
    <property type="component" value="Chromosome"/>
</dbReference>
<feature type="coiled-coil region" evidence="8">
    <location>
        <begin position="440"/>
        <end position="495"/>
    </location>
</feature>
<dbReference type="SUPFAM" id="SSF101904">
    <property type="entry name" value="GyrA/ParC C-terminal domain-like"/>
    <property type="match status" value="1"/>
</dbReference>
<evidence type="ECO:0000256" key="5">
    <source>
        <dbReference type="ARBA" id="ARBA00023125"/>
    </source>
</evidence>
<feature type="active site" description="O-(5'-phospho-DNA)-tyrosine intermediate" evidence="7">
    <location>
        <position position="127"/>
    </location>
</feature>
<dbReference type="EC" id="5.6.2.2" evidence="3"/>
<dbReference type="OrthoDB" id="9806486at2"/>
<dbReference type="GO" id="GO:0005737">
    <property type="term" value="C:cytoplasm"/>
    <property type="evidence" value="ECO:0007669"/>
    <property type="project" value="TreeGrafter"/>
</dbReference>
<proteinExistence type="inferred from homology"/>
<dbReference type="InterPro" id="IPR006691">
    <property type="entry name" value="GyrA/parC_rep"/>
</dbReference>
<evidence type="ECO:0000256" key="7">
    <source>
        <dbReference type="PROSITE-ProRule" id="PRU01384"/>
    </source>
</evidence>
<protein>
    <recommendedName>
        <fullName evidence="3">DNA topoisomerase (ATP-hydrolyzing)</fullName>
        <ecNumber evidence="3">5.6.2.2</ecNumber>
    </recommendedName>
</protein>
<dbReference type="NCBIfam" id="TIGR01063">
    <property type="entry name" value="gyrA"/>
    <property type="match status" value="1"/>
</dbReference>
<dbReference type="GO" id="GO:0034335">
    <property type="term" value="F:DNA negative supercoiling activity"/>
    <property type="evidence" value="ECO:0007669"/>
    <property type="project" value="UniProtKB-ARBA"/>
</dbReference>
<dbReference type="FunFam" id="3.90.199.10:FF:000001">
    <property type="entry name" value="DNA gyrase subunit A"/>
    <property type="match status" value="1"/>
</dbReference>
<name>K9ZG34_ANACC</name>
<dbReference type="InterPro" id="IPR013757">
    <property type="entry name" value="Topo_IIA_A_a_sf"/>
</dbReference>
<dbReference type="CDD" id="cd00187">
    <property type="entry name" value="TOP4c"/>
    <property type="match status" value="1"/>
</dbReference>
<dbReference type="PATRIC" id="fig|272123.3.peg.2966"/>
<evidence type="ECO:0000313" key="12">
    <source>
        <dbReference type="Proteomes" id="UP000010474"/>
    </source>
</evidence>